<gene>
    <name evidence="2" type="ORF">Pan14r_13510</name>
</gene>
<dbReference type="AlphaFoldDB" id="A0A5C5Y071"/>
<reference evidence="2 3" key="1">
    <citation type="submission" date="2019-02" db="EMBL/GenBank/DDBJ databases">
        <title>Deep-cultivation of Planctomycetes and their phenomic and genomic characterization uncovers novel biology.</title>
        <authorList>
            <person name="Wiegand S."/>
            <person name="Jogler M."/>
            <person name="Boedeker C."/>
            <person name="Pinto D."/>
            <person name="Vollmers J."/>
            <person name="Rivas-Marin E."/>
            <person name="Kohn T."/>
            <person name="Peeters S.H."/>
            <person name="Heuer A."/>
            <person name="Rast P."/>
            <person name="Oberbeckmann S."/>
            <person name="Bunk B."/>
            <person name="Jeske O."/>
            <person name="Meyerdierks A."/>
            <person name="Storesund J.E."/>
            <person name="Kallscheuer N."/>
            <person name="Luecker S."/>
            <person name="Lage O.M."/>
            <person name="Pohl T."/>
            <person name="Merkel B.J."/>
            <person name="Hornburger P."/>
            <person name="Mueller R.-W."/>
            <person name="Bruemmer F."/>
            <person name="Labrenz M."/>
            <person name="Spormann A.M."/>
            <person name="Op Den Camp H."/>
            <person name="Overmann J."/>
            <person name="Amann R."/>
            <person name="Jetten M.S.M."/>
            <person name="Mascher T."/>
            <person name="Medema M.H."/>
            <person name="Devos D.P."/>
            <person name="Kaster A.-K."/>
            <person name="Ovreas L."/>
            <person name="Rohde M."/>
            <person name="Galperin M.Y."/>
            <person name="Jogler C."/>
        </authorList>
    </citation>
    <scope>NUCLEOTIDE SEQUENCE [LARGE SCALE GENOMIC DNA]</scope>
    <source>
        <strain evidence="2 3">Pan14r</strain>
    </source>
</reference>
<comment type="caution">
    <text evidence="2">The sequence shown here is derived from an EMBL/GenBank/DDBJ whole genome shotgun (WGS) entry which is preliminary data.</text>
</comment>
<sequence length="344" mass="38363">MSSFNYSLPNIDGHSGRLEAHLTGLKGKRVYFDPLRGNRGDELIVLGIRELLVRQEVTLCNSIDEADHVLIKGGGAFLDTYESLLNYISELFESCQNKPVTLMPTSFGLSRRSLEDIVGPRDLPVQVFVRERASLEILQARTKSPQFSYALEHDTAFYLLGSKFLSQQIRKRSPKHILVVERQDAESLDTTNMGVQKTQQGHETAGSYLRVAASSMVPDSIKVTGRRLRNLKKIEDTNRQTPFAKLASDFLVSRHPEHSGTPVRFLDASDNTYSTFPQFVSIIRDASIVLTTRLHVGILSAMLGIPTYLVPGVYHKLSGIHSLSMNTWPHVTLLPRSFAAGQSP</sequence>
<dbReference type="RefSeq" id="WP_146438666.1">
    <property type="nucleotide sequence ID" value="NZ_SJPL01000001.1"/>
</dbReference>
<name>A0A5C5Y071_9PLAN</name>
<dbReference type="EMBL" id="SJPL01000001">
    <property type="protein sequence ID" value="TWT69067.1"/>
    <property type="molecule type" value="Genomic_DNA"/>
</dbReference>
<dbReference type="InterPro" id="IPR007345">
    <property type="entry name" value="Polysacch_pyruvyl_Trfase"/>
</dbReference>
<keyword evidence="2" id="KW-0808">Transferase</keyword>
<evidence type="ECO:0000259" key="1">
    <source>
        <dbReference type="Pfam" id="PF04230"/>
    </source>
</evidence>
<evidence type="ECO:0000313" key="3">
    <source>
        <dbReference type="Proteomes" id="UP000317238"/>
    </source>
</evidence>
<evidence type="ECO:0000313" key="2">
    <source>
        <dbReference type="EMBL" id="TWT69067.1"/>
    </source>
</evidence>
<feature type="domain" description="Polysaccharide pyruvyl transferase" evidence="1">
    <location>
        <begin position="38"/>
        <end position="309"/>
    </location>
</feature>
<organism evidence="2 3">
    <name type="scientific">Crateriforma conspicua</name>
    <dbReference type="NCBI Taxonomy" id="2527996"/>
    <lineage>
        <taxon>Bacteria</taxon>
        <taxon>Pseudomonadati</taxon>
        <taxon>Planctomycetota</taxon>
        <taxon>Planctomycetia</taxon>
        <taxon>Planctomycetales</taxon>
        <taxon>Planctomycetaceae</taxon>
        <taxon>Crateriforma</taxon>
    </lineage>
</organism>
<dbReference type="Proteomes" id="UP000317238">
    <property type="component" value="Unassembled WGS sequence"/>
</dbReference>
<dbReference type="GO" id="GO:0016740">
    <property type="term" value="F:transferase activity"/>
    <property type="evidence" value="ECO:0007669"/>
    <property type="project" value="UniProtKB-KW"/>
</dbReference>
<keyword evidence="3" id="KW-1185">Reference proteome</keyword>
<proteinExistence type="predicted"/>
<dbReference type="OrthoDB" id="582128at2"/>
<accession>A0A5C5Y071</accession>
<dbReference type="Pfam" id="PF04230">
    <property type="entry name" value="PS_pyruv_trans"/>
    <property type="match status" value="1"/>
</dbReference>
<protein>
    <submittedName>
        <fullName evidence="2">Polysaccharide pyruvyl transferase</fullName>
    </submittedName>
</protein>